<dbReference type="InterPro" id="IPR045538">
    <property type="entry name" value="CIS_TMP"/>
</dbReference>
<reference evidence="2 3" key="1">
    <citation type="journal article" date="2017" name="Nat. Microbiol.">
        <title>Natural product diversity associated with the nematode symbionts Photorhabdus and Xenorhabdus.</title>
        <authorList>
            <person name="Tobias N.J."/>
            <person name="Wolff H."/>
            <person name="Djahanschiri B."/>
            <person name="Grundmann F."/>
            <person name="Kronenwerth M."/>
            <person name="Shi Y.M."/>
            <person name="Simonyi S."/>
            <person name="Grun P."/>
            <person name="Shapiro-Ilan D."/>
            <person name="Pidot S.J."/>
            <person name="Stinear T.P."/>
            <person name="Ebersberger I."/>
            <person name="Bode H.B."/>
        </authorList>
    </citation>
    <scope>NUCLEOTIDE SEQUENCE [LARGE SCALE GENOMIC DNA]</scope>
    <source>
        <strain evidence="2 3">DSM 17904</strain>
    </source>
</reference>
<evidence type="ECO:0000313" key="2">
    <source>
        <dbReference type="EMBL" id="PHM66688.1"/>
    </source>
</evidence>
<dbReference type="Pfam" id="PF19268">
    <property type="entry name" value="CIS_TMP"/>
    <property type="match status" value="1"/>
</dbReference>
<accession>A0A2D0KTI9</accession>
<evidence type="ECO:0000256" key="1">
    <source>
        <dbReference type="SAM" id="MobiDB-lite"/>
    </source>
</evidence>
<dbReference type="Proteomes" id="UP000222366">
    <property type="component" value="Unassembled WGS sequence"/>
</dbReference>
<feature type="compositionally biased region" description="Polar residues" evidence="1">
    <location>
        <begin position="288"/>
        <end position="300"/>
    </location>
</feature>
<keyword evidence="3" id="KW-1185">Reference proteome</keyword>
<dbReference type="RefSeq" id="WP_099124267.1">
    <property type="nucleotide sequence ID" value="NZ_CAWNRH010000148.1"/>
</dbReference>
<feature type="region of interest" description="Disordered" evidence="1">
    <location>
        <begin position="288"/>
        <end position="307"/>
    </location>
</feature>
<sequence length="553" mass="63209">MTLLINGKSNIIYKTIISIESLGYDGKEIMDRLSILFHKELSFVIKENIEKLEHVGNDNLFIEKLTVNLGSIDITLFETEIPRRLERELKKILKKYGHSVEHNMSKKIHSFSSIKETMVKYADHKNDNASLSLSHYHKKQSQKTANNMTDSIFYESSLIKEIDYYLHKGSWLSDKNGHYATNMAHVDNDVWQQIIHKPQHWLPMLAKHCLQPAARNRLIQICHPELLDRLSRLFSKTIISDINSSVQTIPRAAMAAEKLSIAAKNYLYHQTFNTDIKQPTKTGGILNNSTSTDHISQDNQHSLKPEYDKNDMQTKVGQLFLQLNKAPTTLLSQSGKSTETLLSQSDKDSPALLSQLNKAPTTLLSQKGKSSETLLSQSNNAPPTLLAQSVLSVTNAGCIVLWPLLPTFFRTFGLLDQNQFITPEAQREAVCLLDWLIWSEDEIPEWRLTLNKLLCGLSIQDNARWHTPKPEQQIAISQWLEKIIQQLPGWKKMGINDARYLFLQRGGEVSELNGLINIQIKSEIYDALLSEWLWPMNIASFSWLKNPITIEWL</sequence>
<name>A0A2D0KTI9_9GAMM</name>
<evidence type="ECO:0000313" key="3">
    <source>
        <dbReference type="Proteomes" id="UP000222366"/>
    </source>
</evidence>
<comment type="caution">
    <text evidence="2">The sequence shown here is derived from an EMBL/GenBank/DDBJ whole genome shotgun (WGS) entry which is preliminary data.</text>
</comment>
<proteinExistence type="predicted"/>
<dbReference type="EMBL" id="NJAJ01000007">
    <property type="protein sequence ID" value="PHM66688.1"/>
    <property type="molecule type" value="Genomic_DNA"/>
</dbReference>
<gene>
    <name evidence="2" type="ORF">Xsto_01017</name>
</gene>
<protein>
    <submittedName>
        <fullName evidence="2">Uncharacterized protein</fullName>
    </submittedName>
</protein>
<organism evidence="2 3">
    <name type="scientific">Xenorhabdus stockiae</name>
    <dbReference type="NCBI Taxonomy" id="351614"/>
    <lineage>
        <taxon>Bacteria</taxon>
        <taxon>Pseudomonadati</taxon>
        <taxon>Pseudomonadota</taxon>
        <taxon>Gammaproteobacteria</taxon>
        <taxon>Enterobacterales</taxon>
        <taxon>Morganellaceae</taxon>
        <taxon>Xenorhabdus</taxon>
    </lineage>
</organism>
<dbReference type="AlphaFoldDB" id="A0A2D0KTI9"/>